<gene>
    <name evidence="1" type="ORF">RHMOL_Rhmol08G0184900</name>
</gene>
<name>A0ACC0MR64_RHOML</name>
<proteinExistence type="predicted"/>
<dbReference type="Proteomes" id="UP001062846">
    <property type="component" value="Chromosome 8"/>
</dbReference>
<dbReference type="EMBL" id="CM046395">
    <property type="protein sequence ID" value="KAI8543002.1"/>
    <property type="molecule type" value="Genomic_DNA"/>
</dbReference>
<comment type="caution">
    <text evidence="1">The sequence shown here is derived from an EMBL/GenBank/DDBJ whole genome shotgun (WGS) entry which is preliminary data.</text>
</comment>
<keyword evidence="2" id="KW-1185">Reference proteome</keyword>
<sequence length="90" mass="10180">MSRVFIGHLGLGQAQDGDPIRLQHLFPLYLQALDKLALSRNLFRGRARIFAALPPSQAIKPQEIPQFPQERGRDLRRSCTFRGVPSEPCL</sequence>
<protein>
    <submittedName>
        <fullName evidence="1">Uncharacterized protein</fullName>
    </submittedName>
</protein>
<evidence type="ECO:0000313" key="1">
    <source>
        <dbReference type="EMBL" id="KAI8543002.1"/>
    </source>
</evidence>
<reference evidence="1" key="1">
    <citation type="submission" date="2022-02" db="EMBL/GenBank/DDBJ databases">
        <title>Plant Genome Project.</title>
        <authorList>
            <person name="Zhang R.-G."/>
        </authorList>
    </citation>
    <scope>NUCLEOTIDE SEQUENCE</scope>
    <source>
        <strain evidence="1">AT1</strain>
    </source>
</reference>
<evidence type="ECO:0000313" key="2">
    <source>
        <dbReference type="Proteomes" id="UP001062846"/>
    </source>
</evidence>
<organism evidence="1 2">
    <name type="scientific">Rhododendron molle</name>
    <name type="common">Chinese azalea</name>
    <name type="synonym">Azalea mollis</name>
    <dbReference type="NCBI Taxonomy" id="49168"/>
    <lineage>
        <taxon>Eukaryota</taxon>
        <taxon>Viridiplantae</taxon>
        <taxon>Streptophyta</taxon>
        <taxon>Embryophyta</taxon>
        <taxon>Tracheophyta</taxon>
        <taxon>Spermatophyta</taxon>
        <taxon>Magnoliopsida</taxon>
        <taxon>eudicotyledons</taxon>
        <taxon>Gunneridae</taxon>
        <taxon>Pentapetalae</taxon>
        <taxon>asterids</taxon>
        <taxon>Ericales</taxon>
        <taxon>Ericaceae</taxon>
        <taxon>Ericoideae</taxon>
        <taxon>Rhodoreae</taxon>
        <taxon>Rhododendron</taxon>
    </lineage>
</organism>
<accession>A0ACC0MR64</accession>